<gene>
    <name evidence="8" type="ORF">KOI35_16670</name>
</gene>
<evidence type="ECO:0000256" key="1">
    <source>
        <dbReference type="ARBA" id="ARBA00001974"/>
    </source>
</evidence>
<dbReference type="PRINTS" id="PR00420">
    <property type="entry name" value="RNGMNOXGNASE"/>
</dbReference>
<dbReference type="PANTHER" id="PTHR13789:SF318">
    <property type="entry name" value="GERANYLGERANYL DIPHOSPHATE REDUCTASE"/>
    <property type="match status" value="1"/>
</dbReference>
<keyword evidence="2" id="KW-0285">Flavoprotein</keyword>
<name>A0ABS5YP32_9ACTN</name>
<organism evidence="8 9">
    <name type="scientific">Paractinoplanes bogorensis</name>
    <dbReference type="NCBI Taxonomy" id="1610840"/>
    <lineage>
        <taxon>Bacteria</taxon>
        <taxon>Bacillati</taxon>
        <taxon>Actinomycetota</taxon>
        <taxon>Actinomycetes</taxon>
        <taxon>Micromonosporales</taxon>
        <taxon>Micromonosporaceae</taxon>
        <taxon>Paractinoplanes</taxon>
    </lineage>
</organism>
<dbReference type="InterPro" id="IPR050493">
    <property type="entry name" value="FAD-dep_Monooxygenase_BioMet"/>
</dbReference>
<comment type="cofactor">
    <cofactor evidence="1">
        <name>FAD</name>
        <dbReference type="ChEBI" id="CHEBI:57692"/>
    </cofactor>
</comment>
<dbReference type="InterPro" id="IPR036188">
    <property type="entry name" value="FAD/NAD-bd_sf"/>
</dbReference>
<dbReference type="SUPFAM" id="SSF54373">
    <property type="entry name" value="FAD-linked reductases, C-terminal domain"/>
    <property type="match status" value="1"/>
</dbReference>
<dbReference type="InterPro" id="IPR002938">
    <property type="entry name" value="FAD-bd"/>
</dbReference>
<dbReference type="PANTHER" id="PTHR13789">
    <property type="entry name" value="MONOOXYGENASE"/>
    <property type="match status" value="1"/>
</dbReference>
<feature type="domain" description="FAD-binding" evidence="7">
    <location>
        <begin position="297"/>
        <end position="338"/>
    </location>
</feature>
<evidence type="ECO:0000256" key="2">
    <source>
        <dbReference type="ARBA" id="ARBA00022630"/>
    </source>
</evidence>
<sequence>MTIVIVGAGIGGLALAAALEGQCVVLERGPGPGGAVGGGIQIAPNGAAVLHRLGFAGALDVAARPVERQIRRWRDDSLLGRVPLQRHGLPYYTLRRSTLRQILLGAVGVHFGAACAGVEGPGVALAARALDYGMPASGMSPESLGPPAAGSHRVRAFDWGMPASHERLAEDVRVVLADGTRVAASLVVGADGLHSAVRRAVIDDRLRYSGYVAYRAIVPGPGPGRRVVVRLGPGRHLVSYPVDGGVNVVAIVPAATPPVSARDVAPSEVLDAFPGWHPAGRELLASAVRFERHALFDRPRAAWRRGRVVLLGDAAHPMLPFVAQGACQALEDAAALAGDLDGYPGDRPSRAAPVVAAALSGVREYHLADGPEQIARDQRLAAAPPEIPAWAAGPRTPLRARSRARNGSWPAADSAGLAGGRSGIAATSPQRPPGNVS</sequence>
<proteinExistence type="predicted"/>
<dbReference type="GO" id="GO:0004497">
    <property type="term" value="F:monooxygenase activity"/>
    <property type="evidence" value="ECO:0007669"/>
    <property type="project" value="UniProtKB-KW"/>
</dbReference>
<dbReference type="Pfam" id="PF01494">
    <property type="entry name" value="FAD_binding_3"/>
    <property type="match status" value="1"/>
</dbReference>
<dbReference type="EMBL" id="JAHKKG010000005">
    <property type="protein sequence ID" value="MBU2665138.1"/>
    <property type="molecule type" value="Genomic_DNA"/>
</dbReference>
<evidence type="ECO:0000313" key="9">
    <source>
        <dbReference type="Proteomes" id="UP001519654"/>
    </source>
</evidence>
<evidence type="ECO:0000256" key="3">
    <source>
        <dbReference type="ARBA" id="ARBA00022827"/>
    </source>
</evidence>
<protein>
    <submittedName>
        <fullName evidence="8">FAD-dependent monooxygenase</fullName>
    </submittedName>
</protein>
<evidence type="ECO:0000256" key="5">
    <source>
        <dbReference type="ARBA" id="ARBA00023033"/>
    </source>
</evidence>
<dbReference type="Gene3D" id="3.50.50.60">
    <property type="entry name" value="FAD/NAD(P)-binding domain"/>
    <property type="match status" value="2"/>
</dbReference>
<reference evidence="8 9" key="1">
    <citation type="submission" date="2021-06" db="EMBL/GenBank/DDBJ databases">
        <title>Actinoplanes lichenicola sp. nov., and Actinoplanes ovalisporus sp. nov., isolated from lichen in Thailand.</title>
        <authorList>
            <person name="Saeng-In P."/>
            <person name="Kanchanasin P."/>
            <person name="Yuki M."/>
            <person name="Kudo T."/>
            <person name="Ohkuma M."/>
            <person name="Phongsopitanun W."/>
            <person name="Tanasupawat S."/>
        </authorList>
    </citation>
    <scope>NUCLEOTIDE SEQUENCE [LARGE SCALE GENOMIC DNA]</scope>
    <source>
        <strain evidence="8 9">NBRC 110975</strain>
    </source>
</reference>
<evidence type="ECO:0000313" key="8">
    <source>
        <dbReference type="EMBL" id="MBU2665138.1"/>
    </source>
</evidence>
<keyword evidence="5 8" id="KW-0503">Monooxygenase</keyword>
<comment type="caution">
    <text evidence="8">The sequence shown here is derived from an EMBL/GenBank/DDBJ whole genome shotgun (WGS) entry which is preliminary data.</text>
</comment>
<dbReference type="RefSeq" id="WP_215788372.1">
    <property type="nucleotide sequence ID" value="NZ_JAHKKG010000005.1"/>
</dbReference>
<dbReference type="SUPFAM" id="SSF51905">
    <property type="entry name" value="FAD/NAD(P)-binding domain"/>
    <property type="match status" value="1"/>
</dbReference>
<keyword evidence="4" id="KW-0560">Oxidoreductase</keyword>
<accession>A0ABS5YP32</accession>
<dbReference type="Proteomes" id="UP001519654">
    <property type="component" value="Unassembled WGS sequence"/>
</dbReference>
<evidence type="ECO:0000256" key="6">
    <source>
        <dbReference type="SAM" id="MobiDB-lite"/>
    </source>
</evidence>
<evidence type="ECO:0000259" key="7">
    <source>
        <dbReference type="Pfam" id="PF01494"/>
    </source>
</evidence>
<keyword evidence="9" id="KW-1185">Reference proteome</keyword>
<evidence type="ECO:0000256" key="4">
    <source>
        <dbReference type="ARBA" id="ARBA00023002"/>
    </source>
</evidence>
<feature type="region of interest" description="Disordered" evidence="6">
    <location>
        <begin position="388"/>
        <end position="437"/>
    </location>
</feature>
<keyword evidence="3" id="KW-0274">FAD</keyword>